<dbReference type="GO" id="GO:0003735">
    <property type="term" value="F:structural constituent of ribosome"/>
    <property type="evidence" value="ECO:0007669"/>
    <property type="project" value="InterPro"/>
</dbReference>
<feature type="compositionally biased region" description="Basic and acidic residues" evidence="1">
    <location>
        <begin position="33"/>
        <end position="52"/>
    </location>
</feature>
<dbReference type="EMBL" id="BARU01036002">
    <property type="protein sequence ID" value="GAH86842.1"/>
    <property type="molecule type" value="Genomic_DNA"/>
</dbReference>
<dbReference type="GO" id="GO:0005840">
    <property type="term" value="C:ribosome"/>
    <property type="evidence" value="ECO:0007669"/>
    <property type="project" value="InterPro"/>
</dbReference>
<dbReference type="AlphaFoldDB" id="X1IYP1"/>
<reference evidence="2" key="1">
    <citation type="journal article" date="2014" name="Front. Microbiol.">
        <title>High frequency of phylogenetically diverse reductive dehalogenase-homologous genes in deep subseafloor sedimentary metagenomes.</title>
        <authorList>
            <person name="Kawai M."/>
            <person name="Futagami T."/>
            <person name="Toyoda A."/>
            <person name="Takaki Y."/>
            <person name="Nishi S."/>
            <person name="Hori S."/>
            <person name="Arai W."/>
            <person name="Tsubouchi T."/>
            <person name="Morono Y."/>
            <person name="Uchiyama I."/>
            <person name="Ito T."/>
            <person name="Fujiyama A."/>
            <person name="Inagaki F."/>
            <person name="Takami H."/>
        </authorList>
    </citation>
    <scope>NUCLEOTIDE SEQUENCE</scope>
    <source>
        <strain evidence="2">Expedition CK06-06</strain>
    </source>
</reference>
<dbReference type="Pfam" id="PF01245">
    <property type="entry name" value="Ribosomal_L19"/>
    <property type="match status" value="1"/>
</dbReference>
<dbReference type="GO" id="GO:0006412">
    <property type="term" value="P:translation"/>
    <property type="evidence" value="ECO:0007669"/>
    <property type="project" value="InterPro"/>
</dbReference>
<dbReference type="InterPro" id="IPR008991">
    <property type="entry name" value="Translation_prot_SH3-like_sf"/>
</dbReference>
<dbReference type="InterPro" id="IPR001857">
    <property type="entry name" value="Ribosomal_bL19"/>
</dbReference>
<organism evidence="2">
    <name type="scientific">marine sediment metagenome</name>
    <dbReference type="NCBI Taxonomy" id="412755"/>
    <lineage>
        <taxon>unclassified sequences</taxon>
        <taxon>metagenomes</taxon>
        <taxon>ecological metagenomes</taxon>
    </lineage>
</organism>
<evidence type="ECO:0000256" key="1">
    <source>
        <dbReference type="SAM" id="MobiDB-lite"/>
    </source>
</evidence>
<evidence type="ECO:0000313" key="2">
    <source>
        <dbReference type="EMBL" id="GAH86842.1"/>
    </source>
</evidence>
<dbReference type="SUPFAM" id="SSF50104">
    <property type="entry name" value="Translation proteins SH3-like domain"/>
    <property type="match status" value="1"/>
</dbReference>
<proteinExistence type="predicted"/>
<accession>X1IYP1</accession>
<comment type="caution">
    <text evidence="2">The sequence shown here is derived from an EMBL/GenBank/DDBJ whole genome shotgun (WGS) entry which is preliminary data.</text>
</comment>
<gene>
    <name evidence="2" type="ORF">S03H2_56296</name>
</gene>
<sequence>GRVRRSKLYYLRRKVGKSAKIREGIQTQSKAKPKAEAETKEKTESEISSEVK</sequence>
<feature type="region of interest" description="Disordered" evidence="1">
    <location>
        <begin position="21"/>
        <end position="52"/>
    </location>
</feature>
<protein>
    <submittedName>
        <fullName evidence="2">Uncharacterized protein</fullName>
    </submittedName>
</protein>
<name>X1IYP1_9ZZZZ</name>
<feature type="non-terminal residue" evidence="2">
    <location>
        <position position="1"/>
    </location>
</feature>